<dbReference type="Pfam" id="PF08022">
    <property type="entry name" value="FAD_binding_8"/>
    <property type="match status" value="1"/>
</dbReference>
<gene>
    <name evidence="12" type="ORF">SCODWIG_02879</name>
</gene>
<dbReference type="GO" id="GO:0000293">
    <property type="term" value="F:ferric-chelate reductase activity"/>
    <property type="evidence" value="ECO:0007669"/>
    <property type="project" value="TreeGrafter"/>
</dbReference>
<evidence type="ECO:0000259" key="10">
    <source>
        <dbReference type="Pfam" id="PF08022"/>
    </source>
</evidence>
<evidence type="ECO:0000256" key="6">
    <source>
        <dbReference type="ARBA" id="ARBA00038065"/>
    </source>
</evidence>
<keyword evidence="9" id="KW-0472">Membrane</keyword>
<comment type="function">
    <text evidence="5">Probable cell surface metalloreductase. May be involved in iron or copper homeostasis.</text>
</comment>
<feature type="domain" description="FAD-binding 8" evidence="10">
    <location>
        <begin position="105"/>
        <end position="152"/>
    </location>
</feature>
<keyword evidence="9" id="KW-1133">Transmembrane helix</keyword>
<dbReference type="InterPro" id="IPR050369">
    <property type="entry name" value="RBOH/FRE"/>
</dbReference>
<evidence type="ECO:0000256" key="9">
    <source>
        <dbReference type="SAM" id="Phobius"/>
    </source>
</evidence>
<comment type="similarity">
    <text evidence="6">Belongs to the ferric reductase (FRE) family. AIM14 subfamily.</text>
</comment>
<dbReference type="Gene3D" id="3.40.50.80">
    <property type="entry name" value="Nucleotide-binding domain of ferredoxin-NADP reductase (FNR) module"/>
    <property type="match status" value="1"/>
</dbReference>
<proteinExistence type="inferred from homology"/>
<dbReference type="EMBL" id="UFAJ01000573">
    <property type="protein sequence ID" value="SSD61118.1"/>
    <property type="molecule type" value="Genomic_DNA"/>
</dbReference>
<evidence type="ECO:0000256" key="4">
    <source>
        <dbReference type="ARBA" id="ARBA00023002"/>
    </source>
</evidence>
<keyword evidence="4" id="KW-0560">Oxidoreductase</keyword>
<dbReference type="InterPro" id="IPR013121">
    <property type="entry name" value="Fe_red_NAD-bd_6"/>
</dbReference>
<evidence type="ECO:0000259" key="11">
    <source>
        <dbReference type="Pfam" id="PF08030"/>
    </source>
</evidence>
<dbReference type="PANTHER" id="PTHR11972">
    <property type="entry name" value="NADPH OXIDASE"/>
    <property type="match status" value="1"/>
</dbReference>
<organism evidence="12 13">
    <name type="scientific">Saccharomycodes ludwigii</name>
    <dbReference type="NCBI Taxonomy" id="36035"/>
    <lineage>
        <taxon>Eukaryota</taxon>
        <taxon>Fungi</taxon>
        <taxon>Dikarya</taxon>
        <taxon>Ascomycota</taxon>
        <taxon>Saccharomycotina</taxon>
        <taxon>Saccharomycetes</taxon>
        <taxon>Saccharomycodales</taxon>
        <taxon>Saccharomycodaceae</taxon>
        <taxon>Saccharomycodes</taxon>
    </lineage>
</organism>
<evidence type="ECO:0000256" key="8">
    <source>
        <dbReference type="SAM" id="MobiDB-lite"/>
    </source>
</evidence>
<feature type="transmembrane region" description="Helical" evidence="9">
    <location>
        <begin position="186"/>
        <end position="207"/>
    </location>
</feature>
<keyword evidence="2" id="KW-0521">NADP</keyword>
<feature type="region of interest" description="Disordered" evidence="8">
    <location>
        <begin position="348"/>
        <end position="375"/>
    </location>
</feature>
<protein>
    <recommendedName>
        <fullName evidence="7">Probable metalloreductase AIM14</fullName>
    </recommendedName>
</protein>
<dbReference type="GO" id="GO:0033215">
    <property type="term" value="P:reductive iron assimilation"/>
    <property type="evidence" value="ECO:0007669"/>
    <property type="project" value="TreeGrafter"/>
</dbReference>
<dbReference type="SUPFAM" id="SSF52343">
    <property type="entry name" value="Ferredoxin reductase-like, C-terminal NADP-linked domain"/>
    <property type="match status" value="1"/>
</dbReference>
<dbReference type="Proteomes" id="UP000262825">
    <property type="component" value="Unassembled WGS sequence"/>
</dbReference>
<dbReference type="VEuPathDB" id="FungiDB:SCODWIG_02879"/>
<feature type="compositionally biased region" description="Polar residues" evidence="8">
    <location>
        <begin position="351"/>
        <end position="375"/>
    </location>
</feature>
<name>A0A376B8V7_9ASCO</name>
<evidence type="ECO:0000256" key="1">
    <source>
        <dbReference type="ARBA" id="ARBA00022448"/>
    </source>
</evidence>
<feature type="domain" description="Ferric reductase NAD binding" evidence="11">
    <location>
        <begin position="184"/>
        <end position="396"/>
    </location>
</feature>
<evidence type="ECO:0000256" key="2">
    <source>
        <dbReference type="ARBA" id="ARBA00022857"/>
    </source>
</evidence>
<dbReference type="CDD" id="cd06186">
    <property type="entry name" value="NOX_Duox_like_FAD_NADP"/>
    <property type="match status" value="1"/>
</dbReference>
<dbReference type="Pfam" id="PF08030">
    <property type="entry name" value="NAD_binding_6"/>
    <property type="match status" value="1"/>
</dbReference>
<keyword evidence="13" id="KW-1185">Reference proteome</keyword>
<evidence type="ECO:0000256" key="5">
    <source>
        <dbReference type="ARBA" id="ARBA00037386"/>
    </source>
</evidence>
<feature type="transmembrane region" description="Helical" evidence="9">
    <location>
        <begin position="20"/>
        <end position="37"/>
    </location>
</feature>
<keyword evidence="3" id="KW-0249">Electron transport</keyword>
<evidence type="ECO:0000313" key="12">
    <source>
        <dbReference type="EMBL" id="SSD61118.1"/>
    </source>
</evidence>
<dbReference type="AlphaFoldDB" id="A0A376B8V7"/>
<keyword evidence="9" id="KW-0812">Transmembrane</keyword>
<dbReference type="InterPro" id="IPR039261">
    <property type="entry name" value="FNR_nucleotide-bd"/>
</dbReference>
<evidence type="ECO:0000256" key="3">
    <source>
        <dbReference type="ARBA" id="ARBA00022982"/>
    </source>
</evidence>
<accession>A0A376B8V7</accession>
<dbReference type="GO" id="GO:0005886">
    <property type="term" value="C:plasma membrane"/>
    <property type="evidence" value="ECO:0007669"/>
    <property type="project" value="TreeGrafter"/>
</dbReference>
<evidence type="ECO:0000256" key="7">
    <source>
        <dbReference type="ARBA" id="ARBA00039704"/>
    </source>
</evidence>
<reference evidence="13" key="1">
    <citation type="submission" date="2018-06" db="EMBL/GenBank/DDBJ databases">
        <authorList>
            <person name="Guldener U."/>
        </authorList>
    </citation>
    <scope>NUCLEOTIDE SEQUENCE [LARGE SCALE GENOMIC DNA]</scope>
    <source>
        <strain evidence="13">UTAD17</strain>
    </source>
</reference>
<dbReference type="PANTHER" id="PTHR11972:SF198">
    <property type="entry name" value="METALLOREDUCTASE AIM14-RELATED"/>
    <property type="match status" value="1"/>
</dbReference>
<dbReference type="InterPro" id="IPR013112">
    <property type="entry name" value="FAD-bd_8"/>
</dbReference>
<sequence>MWVFTILTVYHARPSVLTPFFIINVLFLIVHLLNYTIHATSVELLSKRDDYAHTNMIVVKLPTHKLTGGEVNVTSTGNFIPSVASNTETGRTSNVDTNIATKKFEFTDILPGSHIRLNLYRKLNPLYWLTPSHPYSIADCDMDEFSLIIRENPRRFKFNLGDKFTLCNLYPPCTDIKELITNGDKICLVAGGSGISFILSIFNYLVLNKISTGDVKYLKLIWIVRDIYDLHILKHVKFHSDKILPGNNNSVDIYITNSTINNDSGTASSDSSLSDDSAAFELRTMGANEVDSGLDVDDDLGSLEEEMDQEINRSYNPLGLKLENVRYHYGKKPDILTDIKEDGLFVPPSELLQNNGTDGTNDVEDGSTTSSGEVNDNTATMNTWLCCCGPQSLIDDGFEFASIYGVNYAYEKYQF</sequence>
<evidence type="ECO:0000313" key="13">
    <source>
        <dbReference type="Proteomes" id="UP000262825"/>
    </source>
</evidence>
<keyword evidence="1" id="KW-0813">Transport</keyword>